<dbReference type="Proteomes" id="UP000830116">
    <property type="component" value="Chromosome"/>
</dbReference>
<proteinExistence type="inferred from homology"/>
<dbReference type="PANTHER" id="PTHR30023">
    <property type="entry name" value="D-ALANYL-D-ALANINE CARBOXYPEPTIDASE"/>
    <property type="match status" value="1"/>
</dbReference>
<evidence type="ECO:0000256" key="1">
    <source>
        <dbReference type="ARBA" id="ARBA00006096"/>
    </source>
</evidence>
<protein>
    <recommendedName>
        <fullName evidence="5">D-alanyl-D-alanine carboxypeptidase</fullName>
    </recommendedName>
</protein>
<evidence type="ECO:0000313" key="4">
    <source>
        <dbReference type="Proteomes" id="UP000830116"/>
    </source>
</evidence>
<evidence type="ECO:0000313" key="3">
    <source>
        <dbReference type="EMBL" id="UOF00803.1"/>
    </source>
</evidence>
<comment type="similarity">
    <text evidence="1">Belongs to the peptidase S13 family.</text>
</comment>
<dbReference type="RefSeq" id="WP_243536977.1">
    <property type="nucleotide sequence ID" value="NZ_CP093442.1"/>
</dbReference>
<dbReference type="InterPro" id="IPR012338">
    <property type="entry name" value="Beta-lactam/transpept-like"/>
</dbReference>
<sequence>MAQKLFARGLVCILGVSIISSYSFAGYSVNAMCYLEDKSGAVTQPLNITAAEAAEEKDDQVTRPTKVTAEDTREKFRIASLSKILVTHWAVAKLGLEYRFKTKVSISATAPDKTCHVHFSGDQDIFFGKEMLQKAFTQLDEKAKAQGCATVKQVSYDEKLVIPFHKATGTYVIQHRDDRADGFRDGDPDNWYGPITTQSALLNYVKKFAPARFKGSSVGPVNSVSYEEYLKTATVKSYSFKSRPLYMMMREFNAYSFNIPPNILFEKLGGTEAYSNFIENRLGIRSQVSVKNGSGYPINSTKPDRFDNTVSCNAFVRIVQDLDHMIKAYKGSKQFQLADVMPVGGKEELNSTLKHYYGGSVFQNTIAGKTGTANEAITFGGMLSTSEGAIYFAVYTNPDSLDRTNAGLARSYIRDVVTLFIGRLKLKAFNYEQIGAMTPTDDYANFVEETKLNNKLN</sequence>
<evidence type="ECO:0008006" key="5">
    <source>
        <dbReference type="Google" id="ProtNLM"/>
    </source>
</evidence>
<dbReference type="Gene3D" id="3.50.80.20">
    <property type="entry name" value="D-Ala-D-Ala carboxypeptidase C, peptidase S13"/>
    <property type="match status" value="1"/>
</dbReference>
<accession>A0ABY4C752</accession>
<keyword evidence="4" id="KW-1185">Reference proteome</keyword>
<reference evidence="3" key="1">
    <citation type="submission" date="2022-03" db="EMBL/GenBank/DDBJ databases">
        <title>Genome Identification and Characterization of new species Bdellovibrio reynosense LBG001 sp. nov. from a Mexico soil sample.</title>
        <authorList>
            <person name="Camilli A."/>
            <person name="Ajao Y."/>
            <person name="Guo X."/>
        </authorList>
    </citation>
    <scope>NUCLEOTIDE SEQUENCE</scope>
    <source>
        <strain evidence="3">LBG001</strain>
    </source>
</reference>
<dbReference type="PANTHER" id="PTHR30023:SF0">
    <property type="entry name" value="PENICILLIN-SENSITIVE CARBOXYPEPTIDASE A"/>
    <property type="match status" value="1"/>
</dbReference>
<dbReference type="EMBL" id="CP093442">
    <property type="protein sequence ID" value="UOF00803.1"/>
    <property type="molecule type" value="Genomic_DNA"/>
</dbReference>
<dbReference type="InterPro" id="IPR000667">
    <property type="entry name" value="Peptidase_S13"/>
</dbReference>
<dbReference type="Gene3D" id="3.40.710.10">
    <property type="entry name" value="DD-peptidase/beta-lactamase superfamily"/>
    <property type="match status" value="1"/>
</dbReference>
<gene>
    <name evidence="3" type="ORF">MNR06_13960</name>
</gene>
<evidence type="ECO:0000256" key="2">
    <source>
        <dbReference type="ARBA" id="ARBA00022801"/>
    </source>
</evidence>
<keyword evidence="2" id="KW-0378">Hydrolase</keyword>
<name>A0ABY4C752_9BACT</name>
<organism evidence="3 4">
    <name type="scientific">Bdellovibrio reynosensis</name>
    <dbReference type="NCBI Taxonomy" id="2835041"/>
    <lineage>
        <taxon>Bacteria</taxon>
        <taxon>Pseudomonadati</taxon>
        <taxon>Bdellovibrionota</taxon>
        <taxon>Bdellovibrionia</taxon>
        <taxon>Bdellovibrionales</taxon>
        <taxon>Pseudobdellovibrionaceae</taxon>
        <taxon>Bdellovibrio</taxon>
    </lineage>
</organism>
<dbReference type="SUPFAM" id="SSF56601">
    <property type="entry name" value="beta-lactamase/transpeptidase-like"/>
    <property type="match status" value="1"/>
</dbReference>